<organism evidence="1 2">
    <name type="scientific">Aspergillus sclerotiicarbonarius (strain CBS 121057 / IBT 28362)</name>
    <dbReference type="NCBI Taxonomy" id="1448318"/>
    <lineage>
        <taxon>Eukaryota</taxon>
        <taxon>Fungi</taxon>
        <taxon>Dikarya</taxon>
        <taxon>Ascomycota</taxon>
        <taxon>Pezizomycotina</taxon>
        <taxon>Eurotiomycetes</taxon>
        <taxon>Eurotiomycetidae</taxon>
        <taxon>Eurotiales</taxon>
        <taxon>Aspergillaceae</taxon>
        <taxon>Aspergillus</taxon>
        <taxon>Aspergillus subgen. Circumdati</taxon>
    </lineage>
</organism>
<gene>
    <name evidence="1" type="ORF">BO78DRAFT_49786</name>
</gene>
<name>A0A319EFG7_ASPSB</name>
<evidence type="ECO:0000313" key="1">
    <source>
        <dbReference type="EMBL" id="PYI09056.1"/>
    </source>
</evidence>
<dbReference type="PROSITE" id="PS51257">
    <property type="entry name" value="PROKAR_LIPOPROTEIN"/>
    <property type="match status" value="1"/>
</dbReference>
<keyword evidence="2" id="KW-1185">Reference proteome</keyword>
<accession>A0A319EFG7</accession>
<proteinExistence type="predicted"/>
<dbReference type="EMBL" id="KZ826330">
    <property type="protein sequence ID" value="PYI09056.1"/>
    <property type="molecule type" value="Genomic_DNA"/>
</dbReference>
<dbReference type="Proteomes" id="UP000248423">
    <property type="component" value="Unassembled WGS sequence"/>
</dbReference>
<dbReference type="VEuPathDB" id="FungiDB:BO78DRAFT_49786"/>
<protein>
    <submittedName>
        <fullName evidence="1">Uncharacterized protein</fullName>
    </submittedName>
</protein>
<evidence type="ECO:0000313" key="2">
    <source>
        <dbReference type="Proteomes" id="UP000248423"/>
    </source>
</evidence>
<sequence length="97" mass="11215">MLWRFRGKGERWGRKRESLGKRGTQSYHVLGAACKLGSSYILPISISYIVLQEPAIMFSHLLQLAYSWRAPIKNQPFHVHTFSNAFGRSIQKRPLQN</sequence>
<dbReference type="AlphaFoldDB" id="A0A319EFG7"/>
<reference evidence="1 2" key="1">
    <citation type="submission" date="2018-02" db="EMBL/GenBank/DDBJ databases">
        <title>The genomes of Aspergillus section Nigri reveals drivers in fungal speciation.</title>
        <authorList>
            <consortium name="DOE Joint Genome Institute"/>
            <person name="Vesth T.C."/>
            <person name="Nybo J."/>
            <person name="Theobald S."/>
            <person name="Brandl J."/>
            <person name="Frisvad J.C."/>
            <person name="Nielsen K.F."/>
            <person name="Lyhne E.K."/>
            <person name="Kogle M.E."/>
            <person name="Kuo A."/>
            <person name="Riley R."/>
            <person name="Clum A."/>
            <person name="Nolan M."/>
            <person name="Lipzen A."/>
            <person name="Salamov A."/>
            <person name="Henrissat B."/>
            <person name="Wiebenga A."/>
            <person name="De vries R.P."/>
            <person name="Grigoriev I.V."/>
            <person name="Mortensen U.H."/>
            <person name="Andersen M.R."/>
            <person name="Baker S.E."/>
        </authorList>
    </citation>
    <scope>NUCLEOTIDE SEQUENCE [LARGE SCALE GENOMIC DNA]</scope>
    <source>
        <strain evidence="1 2">CBS 121057</strain>
    </source>
</reference>